<dbReference type="eggNOG" id="ENOG502TKZI">
    <property type="taxonomic scope" value="Eukaryota"/>
</dbReference>
<feature type="region of interest" description="Disordered" evidence="1">
    <location>
        <begin position="147"/>
        <end position="184"/>
    </location>
</feature>
<name>H0Y109_OTOGA</name>
<evidence type="ECO:0000256" key="1">
    <source>
        <dbReference type="SAM" id="MobiDB-lite"/>
    </source>
</evidence>
<dbReference type="OMA" id="SIELEVC"/>
<dbReference type="HOGENOM" id="CLU_103595_0_0_1"/>
<evidence type="ECO:0000313" key="2">
    <source>
        <dbReference type="Ensembl" id="ENSOGAP00000022052.1"/>
    </source>
</evidence>
<feature type="compositionally biased region" description="Low complexity" evidence="1">
    <location>
        <begin position="147"/>
        <end position="157"/>
    </location>
</feature>
<dbReference type="GeneTree" id="ENSGT00390000005129"/>
<protein>
    <submittedName>
        <fullName evidence="2">Uncharacterized protein</fullName>
    </submittedName>
</protein>
<proteinExistence type="predicted"/>
<reference evidence="2" key="3">
    <citation type="submission" date="2025-09" db="UniProtKB">
        <authorList>
            <consortium name="Ensembl"/>
        </authorList>
    </citation>
    <scope>IDENTIFICATION</scope>
</reference>
<dbReference type="InParanoid" id="H0Y109"/>
<organism evidence="2 3">
    <name type="scientific">Otolemur garnettii</name>
    <name type="common">Small-eared galago</name>
    <name type="synonym">Garnett's greater bushbaby</name>
    <dbReference type="NCBI Taxonomy" id="30611"/>
    <lineage>
        <taxon>Eukaryota</taxon>
        <taxon>Metazoa</taxon>
        <taxon>Chordata</taxon>
        <taxon>Craniata</taxon>
        <taxon>Vertebrata</taxon>
        <taxon>Euteleostomi</taxon>
        <taxon>Mammalia</taxon>
        <taxon>Eutheria</taxon>
        <taxon>Euarchontoglires</taxon>
        <taxon>Primates</taxon>
        <taxon>Strepsirrhini</taxon>
        <taxon>Lorisiformes</taxon>
        <taxon>Galagidae</taxon>
        <taxon>Otolemur</taxon>
    </lineage>
</organism>
<keyword evidence="3" id="KW-1185">Reference proteome</keyword>
<reference evidence="2" key="2">
    <citation type="submission" date="2025-08" db="UniProtKB">
        <authorList>
            <consortium name="Ensembl"/>
        </authorList>
    </citation>
    <scope>IDENTIFICATION</scope>
</reference>
<dbReference type="EMBL" id="AAQR03141678">
    <property type="status" value="NOT_ANNOTATED_CDS"/>
    <property type="molecule type" value="Genomic_DNA"/>
</dbReference>
<reference evidence="3" key="1">
    <citation type="submission" date="2011-03" db="EMBL/GenBank/DDBJ databases">
        <title>Version 3 of the genome sequence of Otolemur garnettii (Bushbaby).</title>
        <authorList>
            <consortium name="The Broad Institute Genome Sequencing Platform"/>
            <person name="Di Palma F."/>
            <person name="Johnson J."/>
            <person name="Lander E.S."/>
            <person name="Lindblad-Toh K."/>
            <person name="Jaffe D.B."/>
            <person name="Gnerre S."/>
            <person name="MacCallum I."/>
            <person name="Przybylski D."/>
            <person name="Ribeiro F.J."/>
            <person name="Burton J.N."/>
            <person name="Walker B.J."/>
            <person name="Sharpe T."/>
            <person name="Hall G."/>
        </authorList>
    </citation>
    <scope>NUCLEOTIDE SEQUENCE [LARGE SCALE GENOMIC DNA]</scope>
</reference>
<dbReference type="Ensembl" id="ENSOGAT00000027155.1">
    <property type="protein sequence ID" value="ENSOGAP00000022052.1"/>
    <property type="gene ID" value="ENSOGAG00000026126.1"/>
</dbReference>
<sequence>IPSSKMYYKIHNEHRATLKKSCFFLNRTKTIISLTKQIKKAKKLISAKVPRHGHTLKRKLTQVLRPRQQEFLGTSFSIIPMYSVMEHTLHERTSSGSRADPTEQTLQAVAATVTLVRGRAGAHAMAARPTLALLLLALLLQTQAEPEATAPTPTATPGGNASASPALPRKEVHAHGPRPTPGPLALLATLALRPVLG</sequence>
<dbReference type="Proteomes" id="UP000005225">
    <property type="component" value="Unassembled WGS sequence"/>
</dbReference>
<accession>H0Y109</accession>
<dbReference type="AlphaFoldDB" id="H0Y109"/>
<evidence type="ECO:0000313" key="3">
    <source>
        <dbReference type="Proteomes" id="UP000005225"/>
    </source>
</evidence>